<dbReference type="EMBL" id="JBFXLR010000097">
    <property type="protein sequence ID" value="KAL2837438.1"/>
    <property type="molecule type" value="Genomic_DNA"/>
</dbReference>
<dbReference type="SUPFAM" id="SSF51735">
    <property type="entry name" value="NAD(P)-binding Rossmann-fold domains"/>
    <property type="match status" value="1"/>
</dbReference>
<feature type="domain" description="NmrA-like" evidence="3">
    <location>
        <begin position="1"/>
        <end position="214"/>
    </location>
</feature>
<dbReference type="GeneID" id="98157329"/>
<sequence>MSKIITIVGATGTQGGSIISALENNPAYKIRALTRNTNSDKAKALASRGVEVVAADVIDEASLVKAFDGTSVIFAVTDFFEPFARVGAETAMDIEYQQGINLARAATQTASLELYIWSTLPDSRTLSDGKVVVPHFAAKARVDEFIKKDKALLAKTVFLWITFYATNLTYPPFTPFLEKPTGKLLAVTPVSASTQIASLGSISNVGTAVAGLVATDLQAFFAGKTGTNSPPAGGKYVHLMTTFHSVQDYYSTWAKAIGKDGSDVKVLSISLAEYEALFAEWGTEMGLMMQFWELAGPKKAWSTVGQGDVLVDSRELLGEAKLVSTEEAFGQVAWGSIF</sequence>
<dbReference type="Proteomes" id="UP001610444">
    <property type="component" value="Unassembled WGS sequence"/>
</dbReference>
<evidence type="ECO:0000313" key="4">
    <source>
        <dbReference type="EMBL" id="KAL2837438.1"/>
    </source>
</evidence>
<comment type="similarity">
    <text evidence="1">Belongs to the NmrA-type oxidoreductase family.</text>
</comment>
<evidence type="ECO:0000256" key="1">
    <source>
        <dbReference type="ARBA" id="ARBA00006328"/>
    </source>
</evidence>
<dbReference type="Gene3D" id="3.90.25.10">
    <property type="entry name" value="UDP-galactose 4-epimerase, domain 1"/>
    <property type="match status" value="1"/>
</dbReference>
<dbReference type="Gene3D" id="3.40.50.720">
    <property type="entry name" value="NAD(P)-binding Rossmann-like Domain"/>
    <property type="match status" value="1"/>
</dbReference>
<dbReference type="InterPro" id="IPR051164">
    <property type="entry name" value="NmrA-like_oxidored"/>
</dbReference>
<reference evidence="4 5" key="1">
    <citation type="submission" date="2024-07" db="EMBL/GenBank/DDBJ databases">
        <title>Section-level genome sequencing and comparative genomics of Aspergillus sections Usti and Cavernicolus.</title>
        <authorList>
            <consortium name="Lawrence Berkeley National Laboratory"/>
            <person name="Nybo J.L."/>
            <person name="Vesth T.C."/>
            <person name="Theobald S."/>
            <person name="Frisvad J.C."/>
            <person name="Larsen T.O."/>
            <person name="Kjaerboelling I."/>
            <person name="Rothschild-Mancinelli K."/>
            <person name="Lyhne E.K."/>
            <person name="Kogle M.E."/>
            <person name="Barry K."/>
            <person name="Clum A."/>
            <person name="Na H."/>
            <person name="Ledsgaard L."/>
            <person name="Lin J."/>
            <person name="Lipzen A."/>
            <person name="Kuo A."/>
            <person name="Riley R."/>
            <person name="Mondo S."/>
            <person name="LaButti K."/>
            <person name="Haridas S."/>
            <person name="Pangalinan J."/>
            <person name="Salamov A.A."/>
            <person name="Simmons B.A."/>
            <person name="Magnuson J.K."/>
            <person name="Chen J."/>
            <person name="Drula E."/>
            <person name="Henrissat B."/>
            <person name="Wiebenga A."/>
            <person name="Lubbers R.J."/>
            <person name="Gomes A.C."/>
            <person name="Macurrencykelacurrency M.R."/>
            <person name="Stajich J."/>
            <person name="Grigoriev I.V."/>
            <person name="Mortensen U.H."/>
            <person name="De vries R.P."/>
            <person name="Baker S.E."/>
            <person name="Andersen M.R."/>
        </authorList>
    </citation>
    <scope>NUCLEOTIDE SEQUENCE [LARGE SCALE GENOMIC DNA]</scope>
    <source>
        <strain evidence="4 5">CBS 756.74</strain>
    </source>
</reference>
<dbReference type="RefSeq" id="XP_070892540.1">
    <property type="nucleotide sequence ID" value="XM_071042165.1"/>
</dbReference>
<gene>
    <name evidence="4" type="ORF">BJX68DRAFT_249722</name>
</gene>
<organism evidence="4 5">
    <name type="scientific">Aspergillus pseudodeflectus</name>
    <dbReference type="NCBI Taxonomy" id="176178"/>
    <lineage>
        <taxon>Eukaryota</taxon>
        <taxon>Fungi</taxon>
        <taxon>Dikarya</taxon>
        <taxon>Ascomycota</taxon>
        <taxon>Pezizomycotina</taxon>
        <taxon>Eurotiomycetes</taxon>
        <taxon>Eurotiomycetidae</taxon>
        <taxon>Eurotiales</taxon>
        <taxon>Aspergillaceae</taxon>
        <taxon>Aspergillus</taxon>
        <taxon>Aspergillus subgen. Nidulantes</taxon>
    </lineage>
</organism>
<proteinExistence type="inferred from homology"/>
<accession>A0ABR4JBJ6</accession>
<name>A0ABR4JBJ6_9EURO</name>
<dbReference type="InterPro" id="IPR036291">
    <property type="entry name" value="NAD(P)-bd_dom_sf"/>
</dbReference>
<keyword evidence="5" id="KW-1185">Reference proteome</keyword>
<comment type="caution">
    <text evidence="4">The sequence shown here is derived from an EMBL/GenBank/DDBJ whole genome shotgun (WGS) entry which is preliminary data.</text>
</comment>
<keyword evidence="2" id="KW-0521">NADP</keyword>
<dbReference type="InterPro" id="IPR008030">
    <property type="entry name" value="NmrA-like"/>
</dbReference>
<evidence type="ECO:0000256" key="2">
    <source>
        <dbReference type="ARBA" id="ARBA00022857"/>
    </source>
</evidence>
<dbReference type="Pfam" id="PF05368">
    <property type="entry name" value="NmrA"/>
    <property type="match status" value="1"/>
</dbReference>
<evidence type="ECO:0000313" key="5">
    <source>
        <dbReference type="Proteomes" id="UP001610444"/>
    </source>
</evidence>
<evidence type="ECO:0000259" key="3">
    <source>
        <dbReference type="Pfam" id="PF05368"/>
    </source>
</evidence>
<dbReference type="PANTHER" id="PTHR42748:SF28">
    <property type="entry name" value="NMRA-LIKE DOMAIN-CONTAINING PROTEIN"/>
    <property type="match status" value="1"/>
</dbReference>
<protein>
    <recommendedName>
        <fullName evidence="3">NmrA-like domain-containing protein</fullName>
    </recommendedName>
</protein>
<dbReference type="PANTHER" id="PTHR42748">
    <property type="entry name" value="NITROGEN METABOLITE REPRESSION PROTEIN NMRA FAMILY MEMBER"/>
    <property type="match status" value="1"/>
</dbReference>